<accession>A0A9D4TBS8</accession>
<protein>
    <recommendedName>
        <fullName evidence="3">HTH psq-type domain-containing protein</fullName>
    </recommendedName>
</protein>
<evidence type="ECO:0000313" key="4">
    <source>
        <dbReference type="EMBL" id="KAH7984511.1"/>
    </source>
</evidence>
<reference evidence="4" key="2">
    <citation type="submission" date="2021-09" db="EMBL/GenBank/DDBJ databases">
        <authorList>
            <person name="Jia N."/>
            <person name="Wang J."/>
            <person name="Shi W."/>
            <person name="Du L."/>
            <person name="Sun Y."/>
            <person name="Zhan W."/>
            <person name="Jiang J."/>
            <person name="Wang Q."/>
            <person name="Zhang B."/>
            <person name="Ji P."/>
            <person name="Sakyi L.B."/>
            <person name="Cui X."/>
            <person name="Yuan T."/>
            <person name="Jiang B."/>
            <person name="Yang W."/>
            <person name="Lam T.T.-Y."/>
            <person name="Chang Q."/>
            <person name="Ding S."/>
            <person name="Wang X."/>
            <person name="Zhu J."/>
            <person name="Ruan X."/>
            <person name="Zhao L."/>
            <person name="Wei J."/>
            <person name="Que T."/>
            <person name="Du C."/>
            <person name="Cheng J."/>
            <person name="Dai P."/>
            <person name="Han X."/>
            <person name="Huang E."/>
            <person name="Gao Y."/>
            <person name="Liu J."/>
            <person name="Shao H."/>
            <person name="Ye R."/>
            <person name="Li L."/>
            <person name="Wei W."/>
            <person name="Wang X."/>
            <person name="Wang C."/>
            <person name="Huo Q."/>
            <person name="Li W."/>
            <person name="Guo W."/>
            <person name="Chen H."/>
            <person name="Chen S."/>
            <person name="Zhou L."/>
            <person name="Zhou L."/>
            <person name="Ni X."/>
            <person name="Tian J."/>
            <person name="Zhou Y."/>
            <person name="Sheng Y."/>
            <person name="Liu T."/>
            <person name="Pan Y."/>
            <person name="Xia L."/>
            <person name="Li J."/>
            <person name="Zhao F."/>
            <person name="Cao W."/>
        </authorList>
    </citation>
    <scope>NUCLEOTIDE SEQUENCE</scope>
    <source>
        <strain evidence="4">Rsan-2018</strain>
        <tissue evidence="4">Larvae</tissue>
    </source>
</reference>
<feature type="region of interest" description="Disordered" evidence="2">
    <location>
        <begin position="229"/>
        <end position="249"/>
    </location>
</feature>
<sequence length="307" mass="33124">MASRKQLSFKEKLDVLNAVDTQPARKRVDIAKDLGLPPSTLNSIVSKRAEIEGNAALFGPKAKQARGANVPATLENSGSAVGVYDCCTHRWRRVRHLNVAAYARRSLAATTHCTCCTSSSLIVSPGIRRIGRCCARVLGLPRVVQPTTISVLDGMHYVASAWTAVNASTAQHCFARCGFRVDGEVESSIEAEEPEAASLTYDDLIAVDAAVVTSECQSIAEIVANSVASEDGDCDDDDEHEPQDPGKLAAELADPSFGEAVTALDLLRRYVTRESDADSNAAFQVIERRVVLASERKNRQSTILDFF</sequence>
<dbReference type="Proteomes" id="UP000821837">
    <property type="component" value="Chromosome 1"/>
</dbReference>
<feature type="domain" description="HTH psq-type" evidence="3">
    <location>
        <begin position="3"/>
        <end position="50"/>
    </location>
</feature>
<keyword evidence="5" id="KW-1185">Reference proteome</keyword>
<dbReference type="GO" id="GO:0005634">
    <property type="term" value="C:nucleus"/>
    <property type="evidence" value="ECO:0007669"/>
    <property type="project" value="UniProtKB-SubCell"/>
</dbReference>
<dbReference type="AlphaFoldDB" id="A0A9D4TBS8"/>
<dbReference type="Pfam" id="PF04218">
    <property type="entry name" value="CENP-B_N"/>
    <property type="match status" value="1"/>
</dbReference>
<proteinExistence type="predicted"/>
<dbReference type="VEuPathDB" id="VectorBase:RSAN_030842"/>
<reference evidence="4" key="1">
    <citation type="journal article" date="2020" name="Cell">
        <title>Large-Scale Comparative Analyses of Tick Genomes Elucidate Their Genetic Diversity and Vector Capacities.</title>
        <authorList>
            <consortium name="Tick Genome and Microbiome Consortium (TIGMIC)"/>
            <person name="Jia N."/>
            <person name="Wang J."/>
            <person name="Shi W."/>
            <person name="Du L."/>
            <person name="Sun Y."/>
            <person name="Zhan W."/>
            <person name="Jiang J.F."/>
            <person name="Wang Q."/>
            <person name="Zhang B."/>
            <person name="Ji P."/>
            <person name="Bell-Sakyi L."/>
            <person name="Cui X.M."/>
            <person name="Yuan T.T."/>
            <person name="Jiang B.G."/>
            <person name="Yang W.F."/>
            <person name="Lam T.T."/>
            <person name="Chang Q.C."/>
            <person name="Ding S.J."/>
            <person name="Wang X.J."/>
            <person name="Zhu J.G."/>
            <person name="Ruan X.D."/>
            <person name="Zhao L."/>
            <person name="Wei J.T."/>
            <person name="Ye R.Z."/>
            <person name="Que T.C."/>
            <person name="Du C.H."/>
            <person name="Zhou Y.H."/>
            <person name="Cheng J.X."/>
            <person name="Dai P.F."/>
            <person name="Guo W.B."/>
            <person name="Han X.H."/>
            <person name="Huang E.J."/>
            <person name="Li L.F."/>
            <person name="Wei W."/>
            <person name="Gao Y.C."/>
            <person name="Liu J.Z."/>
            <person name="Shao H.Z."/>
            <person name="Wang X."/>
            <person name="Wang C.C."/>
            <person name="Yang T.C."/>
            <person name="Huo Q.B."/>
            <person name="Li W."/>
            <person name="Chen H.Y."/>
            <person name="Chen S.E."/>
            <person name="Zhou L.G."/>
            <person name="Ni X.B."/>
            <person name="Tian J.H."/>
            <person name="Sheng Y."/>
            <person name="Liu T."/>
            <person name="Pan Y.S."/>
            <person name="Xia L.Y."/>
            <person name="Li J."/>
            <person name="Zhao F."/>
            <person name="Cao W.C."/>
        </authorList>
    </citation>
    <scope>NUCLEOTIDE SEQUENCE</scope>
    <source>
        <strain evidence="4">Rsan-2018</strain>
    </source>
</reference>
<evidence type="ECO:0000256" key="2">
    <source>
        <dbReference type="SAM" id="MobiDB-lite"/>
    </source>
</evidence>
<evidence type="ECO:0000256" key="1">
    <source>
        <dbReference type="ARBA" id="ARBA00004123"/>
    </source>
</evidence>
<evidence type="ECO:0000259" key="3">
    <source>
        <dbReference type="Pfam" id="PF04218"/>
    </source>
</evidence>
<dbReference type="SUPFAM" id="SSF46689">
    <property type="entry name" value="Homeodomain-like"/>
    <property type="match status" value="1"/>
</dbReference>
<feature type="compositionally biased region" description="Acidic residues" evidence="2">
    <location>
        <begin position="230"/>
        <end position="241"/>
    </location>
</feature>
<comment type="caution">
    <text evidence="4">The sequence shown here is derived from an EMBL/GenBank/DDBJ whole genome shotgun (WGS) entry which is preliminary data.</text>
</comment>
<dbReference type="EMBL" id="JABSTV010001245">
    <property type="protein sequence ID" value="KAH7984511.1"/>
    <property type="molecule type" value="Genomic_DNA"/>
</dbReference>
<dbReference type="Gene3D" id="1.10.10.60">
    <property type="entry name" value="Homeodomain-like"/>
    <property type="match status" value="1"/>
</dbReference>
<organism evidence="4 5">
    <name type="scientific">Rhipicephalus sanguineus</name>
    <name type="common">Brown dog tick</name>
    <name type="synonym">Ixodes sanguineus</name>
    <dbReference type="NCBI Taxonomy" id="34632"/>
    <lineage>
        <taxon>Eukaryota</taxon>
        <taxon>Metazoa</taxon>
        <taxon>Ecdysozoa</taxon>
        <taxon>Arthropoda</taxon>
        <taxon>Chelicerata</taxon>
        <taxon>Arachnida</taxon>
        <taxon>Acari</taxon>
        <taxon>Parasitiformes</taxon>
        <taxon>Ixodida</taxon>
        <taxon>Ixodoidea</taxon>
        <taxon>Ixodidae</taxon>
        <taxon>Rhipicephalinae</taxon>
        <taxon>Rhipicephalus</taxon>
        <taxon>Rhipicephalus</taxon>
    </lineage>
</organism>
<dbReference type="GO" id="GO:0003677">
    <property type="term" value="F:DNA binding"/>
    <property type="evidence" value="ECO:0007669"/>
    <property type="project" value="InterPro"/>
</dbReference>
<gene>
    <name evidence="4" type="ORF">HPB52_022149</name>
</gene>
<dbReference type="InterPro" id="IPR007889">
    <property type="entry name" value="HTH_Psq"/>
</dbReference>
<dbReference type="InterPro" id="IPR009057">
    <property type="entry name" value="Homeodomain-like_sf"/>
</dbReference>
<name>A0A9D4TBS8_RHISA</name>
<evidence type="ECO:0000313" key="5">
    <source>
        <dbReference type="Proteomes" id="UP000821837"/>
    </source>
</evidence>
<dbReference type="VEuPathDB" id="VectorBase:RSAN_052302"/>
<comment type="subcellular location">
    <subcellularLocation>
        <location evidence="1">Nucleus</location>
    </subcellularLocation>
</comment>